<accession>A0ABV3TEP2</accession>
<dbReference type="Proteomes" id="UP001556709">
    <property type="component" value="Unassembled WGS sequence"/>
</dbReference>
<dbReference type="InterPro" id="IPR050602">
    <property type="entry name" value="Malonyl-ACP_OMT"/>
</dbReference>
<dbReference type="HAMAP" id="MF_00835">
    <property type="entry name" value="BioC"/>
    <property type="match status" value="1"/>
</dbReference>
<keyword evidence="6 8" id="KW-0949">S-adenosyl-L-methionine</keyword>
<dbReference type="GO" id="GO:0008168">
    <property type="term" value="F:methyltransferase activity"/>
    <property type="evidence" value="ECO:0007669"/>
    <property type="project" value="UniProtKB-KW"/>
</dbReference>
<dbReference type="SUPFAM" id="SSF53335">
    <property type="entry name" value="S-adenosyl-L-methionine-dependent methyltransferases"/>
    <property type="match status" value="1"/>
</dbReference>
<keyword evidence="7 8" id="KW-0093">Biotin biosynthesis</keyword>
<dbReference type="InterPro" id="IPR011814">
    <property type="entry name" value="BioC"/>
</dbReference>
<organism evidence="10 11">
    <name type="scientific">Spiribacter pallidus</name>
    <dbReference type="NCBI Taxonomy" id="1987936"/>
    <lineage>
        <taxon>Bacteria</taxon>
        <taxon>Pseudomonadati</taxon>
        <taxon>Pseudomonadota</taxon>
        <taxon>Gammaproteobacteria</taxon>
        <taxon>Chromatiales</taxon>
        <taxon>Ectothiorhodospiraceae</taxon>
        <taxon>Spiribacter</taxon>
    </lineage>
</organism>
<dbReference type="GO" id="GO:0032259">
    <property type="term" value="P:methylation"/>
    <property type="evidence" value="ECO:0007669"/>
    <property type="project" value="UniProtKB-KW"/>
</dbReference>
<evidence type="ECO:0000313" key="11">
    <source>
        <dbReference type="Proteomes" id="UP001556709"/>
    </source>
</evidence>
<reference evidence="10 11" key="1">
    <citation type="submission" date="2024-02" db="EMBL/GenBank/DDBJ databases">
        <title>New especies of Spiribacter isolated from saline water.</title>
        <authorList>
            <person name="Leon M.J."/>
            <person name="De La Haba R."/>
            <person name="Sanchez-Porro C."/>
            <person name="Ventosa A."/>
        </authorList>
    </citation>
    <scope>NUCLEOTIDE SEQUENCE [LARGE SCALE GENOMIC DNA]</scope>
    <source>
        <strain evidence="11">ag22IC6-390</strain>
    </source>
</reference>
<keyword evidence="4 8" id="KW-0489">Methyltransferase</keyword>
<keyword evidence="5 8" id="KW-0808">Transferase</keyword>
<evidence type="ECO:0000256" key="1">
    <source>
        <dbReference type="ARBA" id="ARBA00000852"/>
    </source>
</evidence>
<evidence type="ECO:0000259" key="9">
    <source>
        <dbReference type="Pfam" id="PF08241"/>
    </source>
</evidence>
<dbReference type="CDD" id="cd02440">
    <property type="entry name" value="AdoMet_MTases"/>
    <property type="match status" value="1"/>
</dbReference>
<dbReference type="InterPro" id="IPR013216">
    <property type="entry name" value="Methyltransf_11"/>
</dbReference>
<evidence type="ECO:0000313" key="10">
    <source>
        <dbReference type="EMBL" id="MEX0469746.1"/>
    </source>
</evidence>
<gene>
    <name evidence="8" type="primary">bioC</name>
    <name evidence="10" type="ORF">V6X73_08405</name>
</gene>
<feature type="domain" description="Methyltransferase type 11" evidence="9">
    <location>
        <begin position="57"/>
        <end position="153"/>
    </location>
</feature>
<proteinExistence type="inferred from homology"/>
<evidence type="ECO:0000256" key="2">
    <source>
        <dbReference type="ARBA" id="ARBA00004746"/>
    </source>
</evidence>
<keyword evidence="11" id="KW-1185">Reference proteome</keyword>
<comment type="function">
    <text evidence="8">Converts the free carboxyl group of a malonyl-thioester to its methyl ester by transfer of a methyl group from S-adenosyl-L-methionine (SAM). It allows to synthesize pimeloyl-ACP via the fatty acid synthetic pathway.</text>
</comment>
<comment type="similarity">
    <text evidence="8">Belongs to the methyltransferase superfamily.</text>
</comment>
<evidence type="ECO:0000256" key="5">
    <source>
        <dbReference type="ARBA" id="ARBA00022679"/>
    </source>
</evidence>
<comment type="pathway">
    <text evidence="2 8">Cofactor biosynthesis; biotin biosynthesis.</text>
</comment>
<dbReference type="Gene3D" id="3.40.50.150">
    <property type="entry name" value="Vaccinia Virus protein VP39"/>
    <property type="match status" value="1"/>
</dbReference>
<dbReference type="Pfam" id="PF08241">
    <property type="entry name" value="Methyltransf_11"/>
    <property type="match status" value="1"/>
</dbReference>
<comment type="caution">
    <text evidence="10">The sequence shown here is derived from an EMBL/GenBank/DDBJ whole genome shotgun (WGS) entry which is preliminary data.</text>
</comment>
<evidence type="ECO:0000256" key="3">
    <source>
        <dbReference type="ARBA" id="ARBA00012327"/>
    </source>
</evidence>
<dbReference type="PANTHER" id="PTHR13090:SF1">
    <property type="entry name" value="ARGININE-HYDROXYLASE NDUFAF5, MITOCHONDRIAL"/>
    <property type="match status" value="1"/>
</dbReference>
<evidence type="ECO:0000256" key="6">
    <source>
        <dbReference type="ARBA" id="ARBA00022691"/>
    </source>
</evidence>
<evidence type="ECO:0000256" key="8">
    <source>
        <dbReference type="HAMAP-Rule" id="MF_00835"/>
    </source>
</evidence>
<dbReference type="RefSeq" id="WP_367959455.1">
    <property type="nucleotide sequence ID" value="NZ_JBAKFH010000001.1"/>
</dbReference>
<evidence type="ECO:0000256" key="4">
    <source>
        <dbReference type="ARBA" id="ARBA00022603"/>
    </source>
</evidence>
<dbReference type="PANTHER" id="PTHR13090">
    <property type="entry name" value="ARGININE-HYDROXYLASE NDUFAF5, MITOCHONDRIAL"/>
    <property type="match status" value="1"/>
</dbReference>
<name>A0ABV3TEP2_9GAMM</name>
<evidence type="ECO:0000256" key="7">
    <source>
        <dbReference type="ARBA" id="ARBA00022756"/>
    </source>
</evidence>
<comment type="catalytic activity">
    <reaction evidence="1 8">
        <text>malonyl-[ACP] + S-adenosyl-L-methionine = malonyl-[ACP] methyl ester + S-adenosyl-L-homocysteine</text>
        <dbReference type="Rhea" id="RHEA:17105"/>
        <dbReference type="Rhea" id="RHEA-COMP:9623"/>
        <dbReference type="Rhea" id="RHEA-COMP:9954"/>
        <dbReference type="ChEBI" id="CHEBI:57856"/>
        <dbReference type="ChEBI" id="CHEBI:59789"/>
        <dbReference type="ChEBI" id="CHEBI:78449"/>
        <dbReference type="ChEBI" id="CHEBI:78845"/>
        <dbReference type="EC" id="2.1.1.197"/>
    </reaction>
</comment>
<protein>
    <recommendedName>
        <fullName evidence="3 8">Malonyl-[acyl-carrier protein] O-methyltransferase</fullName>
        <shortName evidence="8">Malonyl-ACP O-methyltransferase</shortName>
        <ecNumber evidence="3 8">2.1.1.197</ecNumber>
    </recommendedName>
    <alternativeName>
        <fullName evidence="8">Biotin synthesis protein BioC</fullName>
    </alternativeName>
</protein>
<dbReference type="InterPro" id="IPR029063">
    <property type="entry name" value="SAM-dependent_MTases_sf"/>
</dbReference>
<dbReference type="EMBL" id="JBAKFM010000004">
    <property type="protein sequence ID" value="MEX0469746.1"/>
    <property type="molecule type" value="Genomic_DNA"/>
</dbReference>
<dbReference type="EC" id="2.1.1.197" evidence="3 8"/>
<sequence>MSASSHSNPLALDRRVLHRRVEAAVPHFDAAAILHREVGARLLDRLAYMRLDPATILDLGCGSGFHVRGLRKRYPRARLVLADLAPGLVARARRSAGRWRRPPGVACHVDQLPFGNDQFDLIFSSLVLHRSSDLAATARELQRLLRPGGVLLFATYGPDTLHELRTAWAQVDAAIHVHGFVDMHDIGDALVNARLADPVMDMEHFTLTYPDVSGLVDDLTALGLRNAAPGRRPGLTTPRQWRAMQSAYEAFRDADGRLPATWEIAYGHAWGTDAQPQLRQSSGVVEIPLDTLSVPKRSR</sequence>